<dbReference type="Proteomes" id="UP000655287">
    <property type="component" value="Unassembled WGS sequence"/>
</dbReference>
<evidence type="ECO:0000313" key="7">
    <source>
        <dbReference type="EMBL" id="GII79040.1"/>
    </source>
</evidence>
<keyword evidence="2" id="KW-1003">Cell membrane</keyword>
<comment type="caution">
    <text evidence="7">The sequence shown here is derived from an EMBL/GenBank/DDBJ whole genome shotgun (WGS) entry which is preliminary data.</text>
</comment>
<dbReference type="GO" id="GO:0015171">
    <property type="term" value="F:amino acid transmembrane transporter activity"/>
    <property type="evidence" value="ECO:0007669"/>
    <property type="project" value="TreeGrafter"/>
</dbReference>
<proteinExistence type="predicted"/>
<keyword evidence="5 6" id="KW-0472">Membrane</keyword>
<sequence>MNMQLFTAFLLAALVIQVTPGPGMLFIVALGMAGGRRAGWAAACGAAAGMLVHTCAVALGLGAVLRAAPMAMDLLRFGGAAYLLWLAVRAFRTSDGVPAVPDRAAPERLGPVFVRGLVNNLANPKIVLFYLAFLPQFVDPVLGRETVQLFVLGLAFLALGLAVDLILGGAAGGAGRRLLRHRAARRWLDRLAGTVYGVLAARLILSDPA</sequence>
<name>A0A919R845_9ACTN</name>
<dbReference type="PIRSF" id="PIRSF006324">
    <property type="entry name" value="LeuE"/>
    <property type="match status" value="1"/>
</dbReference>
<keyword evidence="3 6" id="KW-0812">Transmembrane</keyword>
<evidence type="ECO:0000256" key="3">
    <source>
        <dbReference type="ARBA" id="ARBA00022692"/>
    </source>
</evidence>
<evidence type="ECO:0000256" key="5">
    <source>
        <dbReference type="ARBA" id="ARBA00023136"/>
    </source>
</evidence>
<dbReference type="AlphaFoldDB" id="A0A919R845"/>
<dbReference type="PANTHER" id="PTHR30086:SF20">
    <property type="entry name" value="ARGININE EXPORTER PROTEIN ARGO-RELATED"/>
    <property type="match status" value="1"/>
</dbReference>
<accession>A0A919R845</accession>
<dbReference type="RefSeq" id="WP_203988760.1">
    <property type="nucleotide sequence ID" value="NZ_BOOU01000054.1"/>
</dbReference>
<feature type="transmembrane region" description="Helical" evidence="6">
    <location>
        <begin position="39"/>
        <end position="62"/>
    </location>
</feature>
<evidence type="ECO:0000256" key="4">
    <source>
        <dbReference type="ARBA" id="ARBA00022989"/>
    </source>
</evidence>
<evidence type="ECO:0000256" key="2">
    <source>
        <dbReference type="ARBA" id="ARBA00022475"/>
    </source>
</evidence>
<feature type="transmembrane region" description="Helical" evidence="6">
    <location>
        <begin position="74"/>
        <end position="91"/>
    </location>
</feature>
<evidence type="ECO:0000256" key="1">
    <source>
        <dbReference type="ARBA" id="ARBA00004651"/>
    </source>
</evidence>
<gene>
    <name evidence="7" type="ORF">Sru01_40220</name>
</gene>
<reference evidence="7" key="1">
    <citation type="submission" date="2021-01" db="EMBL/GenBank/DDBJ databases">
        <title>Whole genome shotgun sequence of Sphaerisporangium rufum NBRC 109079.</title>
        <authorList>
            <person name="Komaki H."/>
            <person name="Tamura T."/>
        </authorList>
    </citation>
    <scope>NUCLEOTIDE SEQUENCE</scope>
    <source>
        <strain evidence="7">NBRC 109079</strain>
    </source>
</reference>
<evidence type="ECO:0000256" key="6">
    <source>
        <dbReference type="SAM" id="Phobius"/>
    </source>
</evidence>
<evidence type="ECO:0000313" key="8">
    <source>
        <dbReference type="Proteomes" id="UP000655287"/>
    </source>
</evidence>
<dbReference type="InterPro" id="IPR001123">
    <property type="entry name" value="LeuE-type"/>
</dbReference>
<feature type="transmembrane region" description="Helical" evidence="6">
    <location>
        <begin position="149"/>
        <end position="175"/>
    </location>
</feature>
<dbReference type="EMBL" id="BOOU01000054">
    <property type="protein sequence ID" value="GII79040.1"/>
    <property type="molecule type" value="Genomic_DNA"/>
</dbReference>
<dbReference type="GO" id="GO:0005886">
    <property type="term" value="C:plasma membrane"/>
    <property type="evidence" value="ECO:0007669"/>
    <property type="project" value="UniProtKB-SubCell"/>
</dbReference>
<dbReference type="Pfam" id="PF01810">
    <property type="entry name" value="LysE"/>
    <property type="match status" value="1"/>
</dbReference>
<organism evidence="7 8">
    <name type="scientific">Sphaerisporangium rufum</name>
    <dbReference type="NCBI Taxonomy" id="1381558"/>
    <lineage>
        <taxon>Bacteria</taxon>
        <taxon>Bacillati</taxon>
        <taxon>Actinomycetota</taxon>
        <taxon>Actinomycetes</taxon>
        <taxon>Streptosporangiales</taxon>
        <taxon>Streptosporangiaceae</taxon>
        <taxon>Sphaerisporangium</taxon>
    </lineage>
</organism>
<keyword evidence="4 6" id="KW-1133">Transmembrane helix</keyword>
<keyword evidence="8" id="KW-1185">Reference proteome</keyword>
<comment type="subcellular location">
    <subcellularLocation>
        <location evidence="1">Cell membrane</location>
        <topology evidence="1">Multi-pass membrane protein</topology>
    </subcellularLocation>
</comment>
<protein>
    <submittedName>
        <fullName evidence="7">Membrane protein</fullName>
    </submittedName>
</protein>
<dbReference type="PANTHER" id="PTHR30086">
    <property type="entry name" value="ARGININE EXPORTER PROTEIN ARGO"/>
    <property type="match status" value="1"/>
</dbReference>